<name>A0A4C1WJW7_EUMVA</name>
<dbReference type="EMBL" id="BGZK01000566">
    <property type="protein sequence ID" value="GBP50457.1"/>
    <property type="molecule type" value="Genomic_DNA"/>
</dbReference>
<gene>
    <name evidence="2" type="ORF">EVAR_96693_1</name>
</gene>
<evidence type="ECO:0000313" key="3">
    <source>
        <dbReference type="Proteomes" id="UP000299102"/>
    </source>
</evidence>
<reference evidence="2 3" key="1">
    <citation type="journal article" date="2019" name="Commun. Biol.">
        <title>The bagworm genome reveals a unique fibroin gene that provides high tensile strength.</title>
        <authorList>
            <person name="Kono N."/>
            <person name="Nakamura H."/>
            <person name="Ohtoshi R."/>
            <person name="Tomita M."/>
            <person name="Numata K."/>
            <person name="Arakawa K."/>
        </authorList>
    </citation>
    <scope>NUCLEOTIDE SEQUENCE [LARGE SCALE GENOMIC DNA]</scope>
</reference>
<evidence type="ECO:0000256" key="1">
    <source>
        <dbReference type="SAM" id="MobiDB-lite"/>
    </source>
</evidence>
<keyword evidence="3" id="KW-1185">Reference proteome</keyword>
<sequence>MVSDIAAKVRTLHDASTSYFLCVCSVKSFQNFSVSMMFKKSNYAYSLDVIRDCDEAGLSTVTRRWSRLRSRKNPDTFNSDEYGGGEAGIR</sequence>
<accession>A0A4C1WJW7</accession>
<dbReference type="Proteomes" id="UP000299102">
    <property type="component" value="Unassembled WGS sequence"/>
</dbReference>
<organism evidence="2 3">
    <name type="scientific">Eumeta variegata</name>
    <name type="common">Bagworm moth</name>
    <name type="synonym">Eumeta japonica</name>
    <dbReference type="NCBI Taxonomy" id="151549"/>
    <lineage>
        <taxon>Eukaryota</taxon>
        <taxon>Metazoa</taxon>
        <taxon>Ecdysozoa</taxon>
        <taxon>Arthropoda</taxon>
        <taxon>Hexapoda</taxon>
        <taxon>Insecta</taxon>
        <taxon>Pterygota</taxon>
        <taxon>Neoptera</taxon>
        <taxon>Endopterygota</taxon>
        <taxon>Lepidoptera</taxon>
        <taxon>Glossata</taxon>
        <taxon>Ditrysia</taxon>
        <taxon>Tineoidea</taxon>
        <taxon>Psychidae</taxon>
        <taxon>Oiketicinae</taxon>
        <taxon>Eumeta</taxon>
    </lineage>
</organism>
<protein>
    <submittedName>
        <fullName evidence="2">Uncharacterized protein</fullName>
    </submittedName>
</protein>
<dbReference type="AlphaFoldDB" id="A0A4C1WJW7"/>
<evidence type="ECO:0000313" key="2">
    <source>
        <dbReference type="EMBL" id="GBP50457.1"/>
    </source>
</evidence>
<feature type="region of interest" description="Disordered" evidence="1">
    <location>
        <begin position="71"/>
        <end position="90"/>
    </location>
</feature>
<proteinExistence type="predicted"/>
<comment type="caution">
    <text evidence="2">The sequence shown here is derived from an EMBL/GenBank/DDBJ whole genome shotgun (WGS) entry which is preliminary data.</text>
</comment>